<dbReference type="RefSeq" id="WP_067647284.1">
    <property type="nucleotide sequence ID" value="NZ_KQ961026.1"/>
</dbReference>
<feature type="domain" description="Xylose isomerase-like TIM barrel" evidence="1">
    <location>
        <begin position="26"/>
        <end position="281"/>
    </location>
</feature>
<evidence type="ECO:0000259" key="1">
    <source>
        <dbReference type="Pfam" id="PF01261"/>
    </source>
</evidence>
<evidence type="ECO:0000313" key="3">
    <source>
        <dbReference type="Proteomes" id="UP000070498"/>
    </source>
</evidence>
<comment type="caution">
    <text evidence="2">The sequence shown here is derived from an EMBL/GenBank/DDBJ whole genome shotgun (WGS) entry which is preliminary data.</text>
</comment>
<dbReference type="Pfam" id="PF01261">
    <property type="entry name" value="AP_endonuc_2"/>
    <property type="match status" value="1"/>
</dbReference>
<name>A0A135P1R3_9HYPH</name>
<dbReference type="STRING" id="2052828.ATO67_07985"/>
<accession>A0A135P1R3</accession>
<evidence type="ECO:0000313" key="2">
    <source>
        <dbReference type="EMBL" id="KXG85367.1"/>
    </source>
</evidence>
<organism evidence="2 3">
    <name type="scientific">Agrobacterium bohemicum</name>
    <dbReference type="NCBI Taxonomy" id="2052828"/>
    <lineage>
        <taxon>Bacteria</taxon>
        <taxon>Pseudomonadati</taxon>
        <taxon>Pseudomonadota</taxon>
        <taxon>Alphaproteobacteria</taxon>
        <taxon>Hyphomicrobiales</taxon>
        <taxon>Rhizobiaceae</taxon>
        <taxon>Rhizobium/Agrobacterium group</taxon>
        <taxon>Agrobacterium</taxon>
    </lineage>
</organism>
<dbReference type="InterPro" id="IPR050312">
    <property type="entry name" value="IolE/XylAMocC-like"/>
</dbReference>
<proteinExistence type="predicted"/>
<keyword evidence="3" id="KW-1185">Reference proteome</keyword>
<reference evidence="2 3" key="1">
    <citation type="submission" date="2015-11" db="EMBL/GenBank/DDBJ databases">
        <title>Draft genome sequence of Agrobacterium sp. R89-1.</title>
        <authorList>
            <person name="Zahradnik J."/>
            <person name="Kyslikova E."/>
            <person name="Palyzova A."/>
            <person name="Kyslik P."/>
        </authorList>
    </citation>
    <scope>NUCLEOTIDE SEQUENCE [LARGE SCALE GENOMIC DNA]</scope>
    <source>
        <strain evidence="2 3">R89-1</strain>
    </source>
</reference>
<dbReference type="EMBL" id="LNUW01000034">
    <property type="protein sequence ID" value="KXG85367.1"/>
    <property type="molecule type" value="Genomic_DNA"/>
</dbReference>
<dbReference type="AlphaFoldDB" id="A0A135P1R3"/>
<dbReference type="SUPFAM" id="SSF51658">
    <property type="entry name" value="Xylose isomerase-like"/>
    <property type="match status" value="1"/>
</dbReference>
<dbReference type="Gene3D" id="3.20.20.150">
    <property type="entry name" value="Divalent-metal-dependent TIM barrel enzymes"/>
    <property type="match status" value="1"/>
</dbReference>
<dbReference type="InterPro" id="IPR036237">
    <property type="entry name" value="Xyl_isomerase-like_sf"/>
</dbReference>
<dbReference type="Proteomes" id="UP000070498">
    <property type="component" value="Unassembled WGS sequence"/>
</dbReference>
<sequence length="304" mass="33762">MGNIIGTGFNAGSTDGELASLEHELRVLADIGVDTVELGLTSLDLIAGGRIIEERANRLVALTKQFGFRYTVHGLVSSNFMDPDTCRYQLDAAKALAVVCDRIGARILVQHGGCLRAEQLVERGEADSREREALHELAEFCKPYGVRIAFENIFTTELGQYRQTPTQIAETVKAVGHPNLVALIDFSHAYIESTYRGLNFREELRAMAPVAGHLHVHDSFGRPQAFYKPYHIQENTALGIGDLHMPLGWGDIDWEDIFSELTFLPETVMMMEIGRRYHAEQPASLIRAKNLIALNDARLSIAAE</sequence>
<dbReference type="OrthoDB" id="127676at2"/>
<dbReference type="InterPro" id="IPR013022">
    <property type="entry name" value="Xyl_isomerase-like_TIM-brl"/>
</dbReference>
<gene>
    <name evidence="2" type="ORF">ATO67_07985</name>
</gene>
<dbReference type="PANTHER" id="PTHR12110">
    <property type="entry name" value="HYDROXYPYRUVATE ISOMERASE"/>
    <property type="match status" value="1"/>
</dbReference>
<dbReference type="PANTHER" id="PTHR12110:SF53">
    <property type="entry name" value="BLR5974 PROTEIN"/>
    <property type="match status" value="1"/>
</dbReference>
<protein>
    <submittedName>
        <fullName evidence="2">Myo-inositol catabolism protein</fullName>
    </submittedName>
</protein>